<feature type="domain" description="FAD/NAD(P)-binding" evidence="6">
    <location>
        <begin position="8"/>
        <end position="315"/>
    </location>
</feature>
<dbReference type="EMBL" id="PVTY01000016">
    <property type="protein sequence ID" value="PRZ13165.1"/>
    <property type="molecule type" value="Genomic_DNA"/>
</dbReference>
<keyword evidence="4" id="KW-0560">Oxidoreductase</keyword>
<accession>A0A2T0YE82</accession>
<dbReference type="InterPro" id="IPR016156">
    <property type="entry name" value="FAD/NAD-linked_Rdtase_dimer_sf"/>
</dbReference>
<organism evidence="8 9">
    <name type="scientific">Nesterenkonia sandarakina</name>
    <dbReference type="NCBI Taxonomy" id="272918"/>
    <lineage>
        <taxon>Bacteria</taxon>
        <taxon>Bacillati</taxon>
        <taxon>Actinomycetota</taxon>
        <taxon>Actinomycetes</taxon>
        <taxon>Micrococcales</taxon>
        <taxon>Micrococcaceae</taxon>
        <taxon>Nesterenkonia</taxon>
    </lineage>
</organism>
<dbReference type="GO" id="GO:0005737">
    <property type="term" value="C:cytoplasm"/>
    <property type="evidence" value="ECO:0007669"/>
    <property type="project" value="TreeGrafter"/>
</dbReference>
<feature type="region of interest" description="Disordered" evidence="5">
    <location>
        <begin position="218"/>
        <end position="243"/>
    </location>
</feature>
<dbReference type="Gene3D" id="3.50.50.60">
    <property type="entry name" value="FAD/NAD(P)-binding domain"/>
    <property type="match status" value="2"/>
</dbReference>
<keyword evidence="2" id="KW-0285">Flavoprotein</keyword>
<proteinExistence type="predicted"/>
<dbReference type="AlphaFoldDB" id="A0A2T0YE82"/>
<dbReference type="PANTHER" id="PTHR43557">
    <property type="entry name" value="APOPTOSIS-INDUCING FACTOR 1"/>
    <property type="match status" value="1"/>
</dbReference>
<evidence type="ECO:0000259" key="6">
    <source>
        <dbReference type="Pfam" id="PF07992"/>
    </source>
</evidence>
<evidence type="ECO:0000313" key="9">
    <source>
        <dbReference type="Proteomes" id="UP000238217"/>
    </source>
</evidence>
<evidence type="ECO:0000313" key="8">
    <source>
        <dbReference type="EMBL" id="PRZ13165.1"/>
    </source>
</evidence>
<dbReference type="Pfam" id="PF07992">
    <property type="entry name" value="Pyr_redox_2"/>
    <property type="match status" value="1"/>
</dbReference>
<name>A0A2T0YE82_9MICC</name>
<dbReference type="InterPro" id="IPR036188">
    <property type="entry name" value="FAD/NAD-bd_sf"/>
</dbReference>
<dbReference type="Gene3D" id="3.30.390.30">
    <property type="match status" value="1"/>
</dbReference>
<dbReference type="OrthoDB" id="1145at2"/>
<reference evidence="8 9" key="1">
    <citation type="submission" date="2018-03" db="EMBL/GenBank/DDBJ databases">
        <title>Comparative analysis of microorganisms from saline springs in Andes Mountain Range, Colombia.</title>
        <authorList>
            <person name="Rubin E."/>
        </authorList>
    </citation>
    <scope>NUCLEOTIDE SEQUENCE [LARGE SCALE GENOMIC DNA]</scope>
    <source>
        <strain evidence="8 9">CG 35</strain>
    </source>
</reference>
<dbReference type="GO" id="GO:0016651">
    <property type="term" value="F:oxidoreductase activity, acting on NAD(P)H"/>
    <property type="evidence" value="ECO:0007669"/>
    <property type="project" value="TreeGrafter"/>
</dbReference>
<gene>
    <name evidence="8" type="ORF">BCL67_11640</name>
</gene>
<keyword evidence="9" id="KW-1185">Reference proteome</keyword>
<evidence type="ECO:0000256" key="3">
    <source>
        <dbReference type="ARBA" id="ARBA00022827"/>
    </source>
</evidence>
<feature type="domain" description="Reductase C-terminal" evidence="7">
    <location>
        <begin position="342"/>
        <end position="403"/>
    </location>
</feature>
<dbReference type="SUPFAM" id="SSF51905">
    <property type="entry name" value="FAD/NAD(P)-binding domain"/>
    <property type="match status" value="1"/>
</dbReference>
<dbReference type="Proteomes" id="UP000238217">
    <property type="component" value="Unassembled WGS sequence"/>
</dbReference>
<evidence type="ECO:0000256" key="2">
    <source>
        <dbReference type="ARBA" id="ARBA00022630"/>
    </source>
</evidence>
<dbReference type="PRINTS" id="PR00368">
    <property type="entry name" value="FADPNR"/>
</dbReference>
<dbReference type="SUPFAM" id="SSF55424">
    <property type="entry name" value="FAD/NAD-linked reductases, dimerisation (C-terminal) domain"/>
    <property type="match status" value="1"/>
</dbReference>
<evidence type="ECO:0000256" key="5">
    <source>
        <dbReference type="SAM" id="MobiDB-lite"/>
    </source>
</evidence>
<dbReference type="InterPro" id="IPR028202">
    <property type="entry name" value="Reductase_C"/>
</dbReference>
<protein>
    <submittedName>
        <fullName evidence="8">NADPH-dependent 2,4-dienoyl-CoA reductase/sulfur reductase-like enzyme</fullName>
    </submittedName>
</protein>
<dbReference type="InterPro" id="IPR050446">
    <property type="entry name" value="FAD-oxidoreductase/Apoptosis"/>
</dbReference>
<dbReference type="RefSeq" id="WP_106123764.1">
    <property type="nucleotide sequence ID" value="NZ_PVTY01000016.1"/>
</dbReference>
<sequence>MSLAPDGHLLIIGAGLAGYYTARQMRTQGHTGPITILGAEEHPAYDRPALSKAYLCGTTDLCDLYLDDPSDPLDVRWVRSDAVIGLSTQPLGVQTASGTFYLGDAVVIATGAEARRLGGHAIRSVEDAAALRAAPLAGARVAVIGGGFLALETAATCTTRGAGSVTVIAGEELPGLRRLGQPVAQALHRLHQEHGVRFLGSARALSVNPVPAAADGCRSVRPQARQPAALQGSQAPGPHSITLSDGRSIEADVVISAVGAVPATGWLTRSAVALDPVTGAVLADDTGFTGIPGVWAAGDCALWAAQRTGLRPVGHWQETVDQAQAVASALLGGIPSPMQEPYLWSDQHHVTIQAAGMLALADEVKVLAGTIESGDLLVSYLRDGTEIGILGMNRLREVVRWRRSRRVRPAALAA</sequence>
<dbReference type="InterPro" id="IPR023753">
    <property type="entry name" value="FAD/NAD-binding_dom"/>
</dbReference>
<evidence type="ECO:0000259" key="7">
    <source>
        <dbReference type="Pfam" id="PF14759"/>
    </source>
</evidence>
<evidence type="ECO:0000256" key="4">
    <source>
        <dbReference type="ARBA" id="ARBA00023002"/>
    </source>
</evidence>
<evidence type="ECO:0000256" key="1">
    <source>
        <dbReference type="ARBA" id="ARBA00001974"/>
    </source>
</evidence>
<comment type="cofactor">
    <cofactor evidence="1">
        <name>FAD</name>
        <dbReference type="ChEBI" id="CHEBI:57692"/>
    </cofactor>
</comment>
<dbReference type="Pfam" id="PF14759">
    <property type="entry name" value="Reductase_C"/>
    <property type="match status" value="1"/>
</dbReference>
<dbReference type="PANTHER" id="PTHR43557:SF2">
    <property type="entry name" value="RIESKE DOMAIN-CONTAINING PROTEIN-RELATED"/>
    <property type="match status" value="1"/>
</dbReference>
<keyword evidence="3" id="KW-0274">FAD</keyword>
<dbReference type="PRINTS" id="PR00469">
    <property type="entry name" value="PNDRDTASEII"/>
</dbReference>
<comment type="caution">
    <text evidence="8">The sequence shown here is derived from an EMBL/GenBank/DDBJ whole genome shotgun (WGS) entry which is preliminary data.</text>
</comment>